<proteinExistence type="predicted"/>
<accession>A0A382YX31</accession>
<name>A0A382YX31_9ZZZZ</name>
<organism evidence="1">
    <name type="scientific">marine metagenome</name>
    <dbReference type="NCBI Taxonomy" id="408172"/>
    <lineage>
        <taxon>unclassified sequences</taxon>
        <taxon>metagenomes</taxon>
        <taxon>ecological metagenomes</taxon>
    </lineage>
</organism>
<evidence type="ECO:0000313" key="1">
    <source>
        <dbReference type="EMBL" id="SVD87660.1"/>
    </source>
</evidence>
<dbReference type="EMBL" id="UINC01179135">
    <property type="protein sequence ID" value="SVD87660.1"/>
    <property type="molecule type" value="Genomic_DNA"/>
</dbReference>
<reference evidence="1" key="1">
    <citation type="submission" date="2018-05" db="EMBL/GenBank/DDBJ databases">
        <authorList>
            <person name="Lanie J.A."/>
            <person name="Ng W.-L."/>
            <person name="Kazmierczak K.M."/>
            <person name="Andrzejewski T.M."/>
            <person name="Davidsen T.M."/>
            <person name="Wayne K.J."/>
            <person name="Tettelin H."/>
            <person name="Glass J.I."/>
            <person name="Rusch D."/>
            <person name="Podicherti R."/>
            <person name="Tsui H.-C.T."/>
            <person name="Winkler M.E."/>
        </authorList>
    </citation>
    <scope>NUCLEOTIDE SEQUENCE</scope>
</reference>
<dbReference type="AlphaFoldDB" id="A0A382YX31"/>
<sequence length="27" mass="2769">MMKATAGFLTVVKPLIGIPVGPEIGTQ</sequence>
<protein>
    <submittedName>
        <fullName evidence="1">Uncharacterized protein</fullName>
    </submittedName>
</protein>
<gene>
    <name evidence="1" type="ORF">METZ01_LOCUS440514</name>
</gene>